<sequence length="190" mass="21226">MAPKWWLRLRSPDQQNRVADDAVRGNAKRAFAGIHPTRSPTSNSAARPDRNLMRGLGNPGAPFELDGAPQRRMTSMTRLPADNRLPHPAPLDCSRLCMPSRQPRPPCESQHPASREPHPEPRLRGPRRAMRLRRAPGGSKHQRRCNALRASPFQGFPPQHEGGWKMPHRTGVVGNDGVPHGLRWALSTQL</sequence>
<gene>
    <name evidence="2" type="ORF">ABID08_004844</name>
</gene>
<feature type="compositionally biased region" description="Basic and acidic residues" evidence="1">
    <location>
        <begin position="113"/>
        <end position="123"/>
    </location>
</feature>
<evidence type="ECO:0000313" key="2">
    <source>
        <dbReference type="EMBL" id="MET3757463.1"/>
    </source>
</evidence>
<evidence type="ECO:0000313" key="3">
    <source>
        <dbReference type="Proteomes" id="UP001549077"/>
    </source>
</evidence>
<evidence type="ECO:0000256" key="1">
    <source>
        <dbReference type="SAM" id="MobiDB-lite"/>
    </source>
</evidence>
<keyword evidence="3" id="KW-1185">Reference proteome</keyword>
<dbReference type="Proteomes" id="UP001549077">
    <property type="component" value="Unassembled WGS sequence"/>
</dbReference>
<dbReference type="EMBL" id="JBEPMY010000017">
    <property type="protein sequence ID" value="MET3757463.1"/>
    <property type="molecule type" value="Genomic_DNA"/>
</dbReference>
<feature type="region of interest" description="Disordered" evidence="1">
    <location>
        <begin position="29"/>
        <end position="68"/>
    </location>
</feature>
<protein>
    <submittedName>
        <fullName evidence="2">Uncharacterized protein</fullName>
    </submittedName>
</protein>
<feature type="region of interest" description="Disordered" evidence="1">
    <location>
        <begin position="80"/>
        <end position="129"/>
    </location>
</feature>
<organism evidence="2 3">
    <name type="scientific">Rhizobium binae</name>
    <dbReference type="NCBI Taxonomy" id="1138190"/>
    <lineage>
        <taxon>Bacteria</taxon>
        <taxon>Pseudomonadati</taxon>
        <taxon>Pseudomonadota</taxon>
        <taxon>Alphaproteobacteria</taxon>
        <taxon>Hyphomicrobiales</taxon>
        <taxon>Rhizobiaceae</taxon>
        <taxon>Rhizobium/Agrobacterium group</taxon>
        <taxon>Rhizobium</taxon>
    </lineage>
</organism>
<reference evidence="2 3" key="1">
    <citation type="submission" date="2024-06" db="EMBL/GenBank/DDBJ databases">
        <title>Genomic Encyclopedia of Type Strains, Phase IV (KMG-IV): sequencing the most valuable type-strain genomes for metagenomic binning, comparative biology and taxonomic classification.</title>
        <authorList>
            <person name="Goeker M."/>
        </authorList>
    </citation>
    <scope>NUCLEOTIDE SEQUENCE [LARGE SCALE GENOMIC DNA]</scope>
    <source>
        <strain evidence="2 3">DSM 29288</strain>
    </source>
</reference>
<proteinExistence type="predicted"/>
<accession>A0ABV2MLX9</accession>
<comment type="caution">
    <text evidence="2">The sequence shown here is derived from an EMBL/GenBank/DDBJ whole genome shotgun (WGS) entry which is preliminary data.</text>
</comment>
<name>A0ABV2MLX9_9HYPH</name>